<dbReference type="Proteomes" id="UP000094112">
    <property type="component" value="Unassembled WGS sequence"/>
</dbReference>
<dbReference type="STRING" id="683960.A0A1E3PBD2"/>
<evidence type="ECO:0000259" key="2">
    <source>
        <dbReference type="Pfam" id="PF12222"/>
    </source>
</evidence>
<proteinExistence type="predicted"/>
<feature type="transmembrane region" description="Helical" evidence="1">
    <location>
        <begin position="35"/>
        <end position="52"/>
    </location>
</feature>
<keyword evidence="1" id="KW-1133">Transmembrane helix</keyword>
<dbReference type="RefSeq" id="XP_019041898.1">
    <property type="nucleotide sequence ID" value="XM_019183054.1"/>
</dbReference>
<dbReference type="AlphaFoldDB" id="A0A1E3PBD2"/>
<dbReference type="Pfam" id="PF12222">
    <property type="entry name" value="PNGaseA"/>
    <property type="match status" value="1"/>
</dbReference>
<organism evidence="3 4">
    <name type="scientific">Wickerhamomyces anomalus (strain ATCC 58044 / CBS 1984 / NCYC 433 / NRRL Y-366-8)</name>
    <name type="common">Yeast</name>
    <name type="synonym">Hansenula anomala</name>
    <dbReference type="NCBI Taxonomy" id="683960"/>
    <lineage>
        <taxon>Eukaryota</taxon>
        <taxon>Fungi</taxon>
        <taxon>Dikarya</taxon>
        <taxon>Ascomycota</taxon>
        <taxon>Saccharomycotina</taxon>
        <taxon>Saccharomycetes</taxon>
        <taxon>Phaffomycetales</taxon>
        <taxon>Wickerhamomycetaceae</taxon>
        <taxon>Wickerhamomyces</taxon>
    </lineage>
</organism>
<keyword evidence="1" id="KW-0472">Membrane</keyword>
<keyword evidence="4" id="KW-1185">Reference proteome</keyword>
<reference evidence="3 4" key="1">
    <citation type="journal article" date="2016" name="Proc. Natl. Acad. Sci. U.S.A.">
        <title>Comparative genomics of biotechnologically important yeasts.</title>
        <authorList>
            <person name="Riley R."/>
            <person name="Haridas S."/>
            <person name="Wolfe K.H."/>
            <person name="Lopes M.R."/>
            <person name="Hittinger C.T."/>
            <person name="Goeker M."/>
            <person name="Salamov A.A."/>
            <person name="Wisecaver J.H."/>
            <person name="Long T.M."/>
            <person name="Calvey C.H."/>
            <person name="Aerts A.L."/>
            <person name="Barry K.W."/>
            <person name="Choi C."/>
            <person name="Clum A."/>
            <person name="Coughlan A.Y."/>
            <person name="Deshpande S."/>
            <person name="Douglass A.P."/>
            <person name="Hanson S.J."/>
            <person name="Klenk H.-P."/>
            <person name="LaButti K.M."/>
            <person name="Lapidus A."/>
            <person name="Lindquist E.A."/>
            <person name="Lipzen A.M."/>
            <person name="Meier-Kolthoff J.P."/>
            <person name="Ohm R.A."/>
            <person name="Otillar R.P."/>
            <person name="Pangilinan J.L."/>
            <person name="Peng Y."/>
            <person name="Rokas A."/>
            <person name="Rosa C.A."/>
            <person name="Scheuner C."/>
            <person name="Sibirny A.A."/>
            <person name="Slot J.C."/>
            <person name="Stielow J.B."/>
            <person name="Sun H."/>
            <person name="Kurtzman C.P."/>
            <person name="Blackwell M."/>
            <person name="Grigoriev I.V."/>
            <person name="Jeffries T.W."/>
        </authorList>
    </citation>
    <scope>NUCLEOTIDE SEQUENCE [LARGE SCALE GENOMIC DNA]</scope>
    <source>
        <strain evidence="4">ATCC 58044 / CBS 1984 / NCYC 433 / NRRL Y-366-8</strain>
    </source>
</reference>
<dbReference type="OrthoDB" id="1612078at2759"/>
<dbReference type="InterPro" id="IPR056948">
    <property type="entry name" value="PNGaseA_N"/>
</dbReference>
<dbReference type="EMBL" id="KV454208">
    <property type="protein sequence ID" value="ODQ62691.1"/>
    <property type="molecule type" value="Genomic_DNA"/>
</dbReference>
<protein>
    <recommendedName>
        <fullName evidence="2">Peptide N-acetyl-beta-D-glucosaminyl asparaginase amidase A N-terminal domain-containing protein</fullName>
    </recommendedName>
</protein>
<dbReference type="InterPro" id="IPR021102">
    <property type="entry name" value="PNGase_A"/>
</dbReference>
<evidence type="ECO:0000313" key="4">
    <source>
        <dbReference type="Proteomes" id="UP000094112"/>
    </source>
</evidence>
<dbReference type="GeneID" id="30200300"/>
<evidence type="ECO:0000313" key="3">
    <source>
        <dbReference type="EMBL" id="ODQ62691.1"/>
    </source>
</evidence>
<evidence type="ECO:0000256" key="1">
    <source>
        <dbReference type="SAM" id="Phobius"/>
    </source>
</evidence>
<sequence>MKSVQLPFENEDGDVQLNEKLELVGRRKTRSFKSIYLPLLIIGVFSLSLFSFQRFQSLEKSLNTQSGEFPKGAKETFEIQLPILYENLVHEQHLLDYSFGNSWGIPAKTSFKPEIEPSKFNRVVLTLNTTVDGVQYDRLAHVFIDDFPVWRTSTAEPGNDLIFSSSSKDVSKYLSLFQKDEVDLTFQLDNLVRGRLNGAFNTTLSLKYYFEDDEILDEGPSAYFQVSNKPAQKVTKLYKPYPKKTPLLYYPSDKLEFTVPVIEQNTTSLKLELYISGNAAEEFWYSNVLDKYKDKFINHGHALLGRGPVRVVNIYLDDVKITSLAPEPVIFSGGISPALWKPIIGVNAFDIKALEIDLTAYLPNLWKTGGKLKIEVTNGEKDDGKVAQNWIAAANLLHWESAEIESSFGEVETFDNKTSYKFFAIETSPDNLFQTVVSNHTAEIYSNLTFNLYNGSQIPVKLHTISGAGFANFQTYAKYGDYQFLSAVNTNNYQTKIYYQDELLTQLDRTKVFPVVISILTEPVVGYDITYEANITHVYQSNIKIDDELVYKVKSVQNGTSLFTLSPNGNSGFGSTDQKFSAKLTAPYPELKIKEVAKAINGSVVERTHLESVSDHEDVGEITVDVLEFQPIVKELNKLVSNGDLSYEIAFDLVLKMFSQYQLLQTMDRPIRSAEETYNGPVLPNICARVGSRIKPY</sequence>
<name>A0A1E3PBD2_WICAA</name>
<feature type="domain" description="Peptide N-acetyl-beta-D-glucosaminyl asparaginase amidase A N-terminal" evidence="2">
    <location>
        <begin position="88"/>
        <end position="415"/>
    </location>
</feature>
<accession>A0A1E3PBD2</accession>
<dbReference type="PANTHER" id="PTHR31104">
    <property type="entry name" value="PEPTIDE-N4-(N-ACETYL-BETA-GLUCOSAMINYL)ASPARAGINE AMIDASE A PROTEIN"/>
    <property type="match status" value="1"/>
</dbReference>
<keyword evidence="1" id="KW-0812">Transmembrane</keyword>
<gene>
    <name evidence="3" type="ORF">WICANDRAFT_60748</name>
</gene>